<feature type="region of interest" description="Disordered" evidence="1">
    <location>
        <begin position="473"/>
        <end position="492"/>
    </location>
</feature>
<feature type="compositionally biased region" description="Gly residues" evidence="1">
    <location>
        <begin position="1"/>
        <end position="11"/>
    </location>
</feature>
<feature type="domain" description="Transposase IS66 zinc-finger binding" evidence="3">
    <location>
        <begin position="118"/>
        <end position="152"/>
    </location>
</feature>
<gene>
    <name evidence="4" type="ORF">D3867_23905</name>
</gene>
<dbReference type="Pfam" id="PF13005">
    <property type="entry name" value="zf-IS66"/>
    <property type="match status" value="1"/>
</dbReference>
<proteinExistence type="predicted"/>
<feature type="region of interest" description="Disordered" evidence="1">
    <location>
        <begin position="338"/>
        <end position="373"/>
    </location>
</feature>
<dbReference type="PANTHER" id="PTHR33678:SF1">
    <property type="entry name" value="BLL1576 PROTEIN"/>
    <property type="match status" value="1"/>
</dbReference>
<feature type="compositionally biased region" description="Basic and acidic residues" evidence="1">
    <location>
        <begin position="58"/>
        <end position="68"/>
    </location>
</feature>
<evidence type="ECO:0000259" key="2">
    <source>
        <dbReference type="Pfam" id="PF03050"/>
    </source>
</evidence>
<accession>A0A4D8Q6L8</accession>
<geneLocation type="plasmid" evidence="4">
    <name>p1</name>
</geneLocation>
<feature type="region of interest" description="Disordered" evidence="1">
    <location>
        <begin position="497"/>
        <end position="521"/>
    </location>
</feature>
<evidence type="ECO:0000256" key="1">
    <source>
        <dbReference type="SAM" id="MobiDB-lite"/>
    </source>
</evidence>
<dbReference type="PANTHER" id="PTHR33678">
    <property type="entry name" value="BLL1576 PROTEIN"/>
    <property type="match status" value="1"/>
</dbReference>
<dbReference type="InterPro" id="IPR004291">
    <property type="entry name" value="Transposase_IS66_central"/>
</dbReference>
<feature type="compositionally biased region" description="Low complexity" evidence="1">
    <location>
        <begin position="25"/>
        <end position="34"/>
    </location>
</feature>
<evidence type="ECO:0000313" key="5">
    <source>
        <dbReference type="Proteomes" id="UP000298596"/>
    </source>
</evidence>
<dbReference type="AlphaFoldDB" id="A0A4D8Q6L8"/>
<keyword evidence="4" id="KW-0614">Plasmid</keyword>
<feature type="domain" description="Transposase IS66 central" evidence="2">
    <location>
        <begin position="166"/>
        <end position="453"/>
    </location>
</feature>
<feature type="compositionally biased region" description="Basic residues" evidence="1">
    <location>
        <begin position="46"/>
        <end position="57"/>
    </location>
</feature>
<dbReference type="Proteomes" id="UP000298596">
    <property type="component" value="Plasmid p1"/>
</dbReference>
<evidence type="ECO:0000313" key="4">
    <source>
        <dbReference type="EMBL" id="QCO04901.1"/>
    </source>
</evidence>
<reference evidence="4 5" key="1">
    <citation type="submission" date="2018-09" db="EMBL/GenBank/DDBJ databases">
        <title>Whole genome based analysis of evolution and adaptive divergence in Indian and Brazilian strains of Azospirillum brasilense.</title>
        <authorList>
            <person name="Singh C."/>
            <person name="Tripathi A.K."/>
        </authorList>
    </citation>
    <scope>NUCLEOTIDE SEQUENCE [LARGE SCALE GENOMIC DNA]</scope>
    <source>
        <strain evidence="4 5">MTCC4036</strain>
        <plasmid evidence="4 5">p1</plasmid>
    </source>
</reference>
<dbReference type="InterPro" id="IPR052344">
    <property type="entry name" value="Transposase-related"/>
</dbReference>
<dbReference type="Pfam" id="PF03050">
    <property type="entry name" value="DDE_Tnp_IS66"/>
    <property type="match status" value="1"/>
</dbReference>
<dbReference type="EMBL" id="CP032331">
    <property type="protein sequence ID" value="QCO04901.1"/>
    <property type="molecule type" value="Genomic_DNA"/>
</dbReference>
<feature type="compositionally biased region" description="Polar residues" evidence="1">
    <location>
        <begin position="473"/>
        <end position="491"/>
    </location>
</feature>
<feature type="region of interest" description="Disordered" evidence="1">
    <location>
        <begin position="1"/>
        <end position="92"/>
    </location>
</feature>
<evidence type="ECO:0000259" key="3">
    <source>
        <dbReference type="Pfam" id="PF13005"/>
    </source>
</evidence>
<sequence length="562" mass="60281">MWRPSGAGGRAVGAAGRARSGGGRATASSTAEEASWPRCADTVSARVRRGWPGRRSARTSDRELEQHQAEQAAVPASPKAATPTGERIHPIRKPLPAHLPREDEELAPYAPAGLRVALRRIGEDVSEVLEMVPARLRVRRYVRPVMACRCCGDISQAPPPPVPLPKSSAGASLLADIVLAKYDDHLPAYRQAERFAREGVEVPRSTLTNWLGRTAVLLKPLAERIAAHVLARASCTPRHPGAGARSRRRQDAHRTAVGLTRVTTGLWRRHGAAALYRYTPDRKGEHPQRQLAGWRGALQADGYAGFNALYEVRGGDPRRSSRWLLGACRRKFFDVHQATREPPPGGAGAHRPALRRGGARARPAGGPACAARQAEAAPETAALRTHLDQVLRQVSGKSALARRSVTRCPLAGADALPRRWPAGDRHNIAERAMRAVALGRKNWLFAGSDGGGEAAAVFYTLIETAKATATTRASGSPVSWTPSGASATSPTMMPFCPGPCQQNRQRPEGRSQPLTLRRRGRPPAVHVGLPLRSASPGCPMTLPAPVPFIGVNALRPVEVGYG</sequence>
<name>A0A4D8Q6L8_AZOBR</name>
<dbReference type="InterPro" id="IPR024474">
    <property type="entry name" value="Znf_dom_IS66"/>
</dbReference>
<protein>
    <submittedName>
        <fullName evidence="4">IS66 family transposase</fullName>
    </submittedName>
</protein>
<dbReference type="NCBIfam" id="NF033517">
    <property type="entry name" value="transpos_IS66"/>
    <property type="match status" value="1"/>
</dbReference>
<feature type="compositionally biased region" description="Low complexity" evidence="1">
    <location>
        <begin position="360"/>
        <end position="373"/>
    </location>
</feature>
<organism evidence="4 5">
    <name type="scientific">Azospirillum brasilense</name>
    <dbReference type="NCBI Taxonomy" id="192"/>
    <lineage>
        <taxon>Bacteria</taxon>
        <taxon>Pseudomonadati</taxon>
        <taxon>Pseudomonadota</taxon>
        <taxon>Alphaproteobacteria</taxon>
        <taxon>Rhodospirillales</taxon>
        <taxon>Azospirillaceae</taxon>
        <taxon>Azospirillum</taxon>
    </lineage>
</organism>